<name>A0A4Z1NM94_9PEZI</name>
<accession>A0A4Z1NM94</accession>
<gene>
    <name evidence="3" type="ORF">E6O75_ATG08467</name>
</gene>
<reference evidence="3 4" key="1">
    <citation type="submission" date="2019-04" db="EMBL/GenBank/DDBJ databases">
        <title>High contiguity whole genome sequence and gene annotation resource for two Venturia nashicola isolates.</title>
        <authorList>
            <person name="Prokchorchik M."/>
            <person name="Won K."/>
            <person name="Lee Y."/>
            <person name="Choi E.D."/>
            <person name="Segonzac C."/>
            <person name="Sohn K.H."/>
        </authorList>
    </citation>
    <scope>NUCLEOTIDE SEQUENCE [LARGE SCALE GENOMIC DNA]</scope>
    <source>
        <strain evidence="3 4">PRI2</strain>
    </source>
</reference>
<feature type="transmembrane region" description="Helical" evidence="2">
    <location>
        <begin position="104"/>
        <end position="126"/>
    </location>
</feature>
<evidence type="ECO:0000256" key="1">
    <source>
        <dbReference type="SAM" id="MobiDB-lite"/>
    </source>
</evidence>
<keyword evidence="4" id="KW-1185">Reference proteome</keyword>
<sequence length="332" mass="36244">MPETETSHQCANQALFLKSVTPIQSAWIAFGTMFPMVVLQCLIILVITACGGKPVTQRWRRFVGATLLLLLEAALALVLNLAFMHMQYCGPTSPTPATIGILSIWAGDIATLTALIAWVYGAVALVEAWKKERQTLSDDPGNEARPLQLSSGDSRSLRDSFHSDVALPRSGQEVLPSAIIRRDESPQSLAVKTKDTNEQVPGQDGSQACDRQHQQNDRNQPRPPRKGVRPGTRILPRAQSTLVIAEAFSGPLVITQEPEDPQKPGHTDTPQSWSASSTDGTNSTDGTDSTHNTDSTDSTRARKDASELSLCIDRVNQQWEGSEDERVFPMSF</sequence>
<feature type="compositionally biased region" description="Basic and acidic residues" evidence="1">
    <location>
        <begin position="210"/>
        <end position="220"/>
    </location>
</feature>
<keyword evidence="2" id="KW-0472">Membrane</keyword>
<feature type="region of interest" description="Disordered" evidence="1">
    <location>
        <begin position="255"/>
        <end position="310"/>
    </location>
</feature>
<dbReference type="Proteomes" id="UP000298493">
    <property type="component" value="Unassembled WGS sequence"/>
</dbReference>
<feature type="region of interest" description="Disordered" evidence="1">
    <location>
        <begin position="135"/>
        <end position="163"/>
    </location>
</feature>
<feature type="transmembrane region" description="Helical" evidence="2">
    <location>
        <begin position="62"/>
        <end position="84"/>
    </location>
</feature>
<protein>
    <submittedName>
        <fullName evidence="3">Oxygen-dependent coproporphyrinogen-III oxidase</fullName>
    </submittedName>
</protein>
<proteinExistence type="predicted"/>
<keyword evidence="2" id="KW-1133">Transmembrane helix</keyword>
<keyword evidence="2" id="KW-0812">Transmembrane</keyword>
<feature type="region of interest" description="Disordered" evidence="1">
    <location>
        <begin position="180"/>
        <end position="236"/>
    </location>
</feature>
<dbReference type="EMBL" id="SNSC02000021">
    <property type="protein sequence ID" value="TID15214.1"/>
    <property type="molecule type" value="Genomic_DNA"/>
</dbReference>
<feature type="compositionally biased region" description="Low complexity" evidence="1">
    <location>
        <begin position="276"/>
        <end position="296"/>
    </location>
</feature>
<evidence type="ECO:0000313" key="4">
    <source>
        <dbReference type="Proteomes" id="UP000298493"/>
    </source>
</evidence>
<organism evidence="3 4">
    <name type="scientific">Venturia nashicola</name>
    <dbReference type="NCBI Taxonomy" id="86259"/>
    <lineage>
        <taxon>Eukaryota</taxon>
        <taxon>Fungi</taxon>
        <taxon>Dikarya</taxon>
        <taxon>Ascomycota</taxon>
        <taxon>Pezizomycotina</taxon>
        <taxon>Dothideomycetes</taxon>
        <taxon>Pleosporomycetidae</taxon>
        <taxon>Venturiales</taxon>
        <taxon>Venturiaceae</taxon>
        <taxon>Venturia</taxon>
    </lineage>
</organism>
<feature type="transmembrane region" description="Helical" evidence="2">
    <location>
        <begin position="26"/>
        <end position="50"/>
    </location>
</feature>
<feature type="compositionally biased region" description="Basic and acidic residues" evidence="1">
    <location>
        <begin position="297"/>
        <end position="306"/>
    </location>
</feature>
<dbReference type="AlphaFoldDB" id="A0A4Z1NM94"/>
<comment type="caution">
    <text evidence="3">The sequence shown here is derived from an EMBL/GenBank/DDBJ whole genome shotgun (WGS) entry which is preliminary data.</text>
</comment>
<evidence type="ECO:0000256" key="2">
    <source>
        <dbReference type="SAM" id="Phobius"/>
    </source>
</evidence>
<evidence type="ECO:0000313" key="3">
    <source>
        <dbReference type="EMBL" id="TID15214.1"/>
    </source>
</evidence>